<accession>A0ABY9P6Z1</accession>
<organism evidence="2 3">
    <name type="scientific">Lysobacter yananisis</name>
    <dbReference type="NCBI Taxonomy" id="1003114"/>
    <lineage>
        <taxon>Bacteria</taxon>
        <taxon>Pseudomonadati</taxon>
        <taxon>Pseudomonadota</taxon>
        <taxon>Gammaproteobacteria</taxon>
        <taxon>Lysobacterales</taxon>
        <taxon>Lysobacteraceae</taxon>
        <taxon>Lysobacter</taxon>
    </lineage>
</organism>
<dbReference type="EMBL" id="CP133568">
    <property type="protein sequence ID" value="WMT02825.1"/>
    <property type="molecule type" value="Genomic_DNA"/>
</dbReference>
<evidence type="ECO:0000313" key="2">
    <source>
        <dbReference type="EMBL" id="WMT02825.1"/>
    </source>
</evidence>
<evidence type="ECO:0000256" key="1">
    <source>
        <dbReference type="SAM" id="Phobius"/>
    </source>
</evidence>
<reference evidence="2 3" key="1">
    <citation type="submission" date="2023-08" db="EMBL/GenBank/DDBJ databases">
        <title>The whole genome sequence of Lysobacter yananisis.</title>
        <authorList>
            <person name="Sun H."/>
        </authorList>
    </citation>
    <scope>NUCLEOTIDE SEQUENCE [LARGE SCALE GENOMIC DNA]</scope>
    <source>
        <strain evidence="2 3">SNNU513</strain>
    </source>
</reference>
<proteinExistence type="predicted"/>
<protein>
    <submittedName>
        <fullName evidence="2">Uncharacterized protein</fullName>
    </submittedName>
</protein>
<feature type="transmembrane region" description="Helical" evidence="1">
    <location>
        <begin position="7"/>
        <end position="25"/>
    </location>
</feature>
<feature type="transmembrane region" description="Helical" evidence="1">
    <location>
        <begin position="76"/>
        <end position="98"/>
    </location>
</feature>
<keyword evidence="1" id="KW-0472">Membrane</keyword>
<name>A0ABY9P6Z1_9GAMM</name>
<feature type="transmembrane region" description="Helical" evidence="1">
    <location>
        <begin position="138"/>
        <end position="156"/>
    </location>
</feature>
<keyword evidence="3" id="KW-1185">Reference proteome</keyword>
<evidence type="ECO:0000313" key="3">
    <source>
        <dbReference type="Proteomes" id="UP001229313"/>
    </source>
</evidence>
<dbReference type="Proteomes" id="UP001229313">
    <property type="component" value="Chromosome"/>
</dbReference>
<keyword evidence="1" id="KW-1133">Transmembrane helix</keyword>
<keyword evidence="1" id="KW-0812">Transmembrane</keyword>
<gene>
    <name evidence="2" type="ORF">RDV84_23150</name>
</gene>
<dbReference type="RefSeq" id="WP_309151761.1">
    <property type="nucleotide sequence ID" value="NZ_CP133568.1"/>
</dbReference>
<feature type="transmembrane region" description="Helical" evidence="1">
    <location>
        <begin position="37"/>
        <end position="55"/>
    </location>
</feature>
<sequence>MRKHLDAFFGALALCGFAASLIVHLRTFWGYTLDLPGGVHLLPLALPVVFAPLVLQTYRTPPEQRNIVGLPGELPWWAIAVLIAVFVYAGLNFLVSVVSNGSPEVSDGRYVLQEHGRVIREITAQQYREAVVRQVRGFSGHMLPFYLMPAIWFLVAKKA</sequence>